<evidence type="ECO:0000313" key="2">
    <source>
        <dbReference type="EMBL" id="EMS32107.1"/>
    </source>
</evidence>
<proteinExistence type="predicted"/>
<dbReference type="eggNOG" id="ENOG5032YSV">
    <property type="taxonomic scope" value="Bacteria"/>
</dbReference>
<name>M7XUD0_9BACT</name>
<dbReference type="RefSeq" id="WP_008629207.1">
    <property type="nucleotide sequence ID" value="NZ_AMZY02000014.1"/>
</dbReference>
<accession>M7XUD0</accession>
<sequence>MKNQRLNIIISIVVFLLLIPFLAMQFTDEVNWSLFDFAVMGILLLSTGTLLDLVLRKVKTFQKRLLLGFVVLLAFFLIWAELAVGIFGSPFAGS</sequence>
<keyword evidence="1" id="KW-1133">Transmembrane helix</keyword>
<organism evidence="2 3">
    <name type="scientific">Mariniradius saccharolyticus AK6</name>
    <dbReference type="NCBI Taxonomy" id="1239962"/>
    <lineage>
        <taxon>Bacteria</taxon>
        <taxon>Pseudomonadati</taxon>
        <taxon>Bacteroidota</taxon>
        <taxon>Cytophagia</taxon>
        <taxon>Cytophagales</taxon>
        <taxon>Cyclobacteriaceae</taxon>
        <taxon>Mariniradius</taxon>
    </lineage>
</organism>
<dbReference type="AlphaFoldDB" id="M7XUD0"/>
<feature type="transmembrane region" description="Helical" evidence="1">
    <location>
        <begin position="65"/>
        <end position="88"/>
    </location>
</feature>
<dbReference type="InParanoid" id="M7XUD0"/>
<comment type="caution">
    <text evidence="2">The sequence shown here is derived from an EMBL/GenBank/DDBJ whole genome shotgun (WGS) entry which is preliminary data.</text>
</comment>
<dbReference type="EMBL" id="AMZY02000014">
    <property type="protein sequence ID" value="EMS32107.1"/>
    <property type="molecule type" value="Genomic_DNA"/>
</dbReference>
<gene>
    <name evidence="2" type="ORF">C943_01369</name>
</gene>
<keyword evidence="3" id="KW-1185">Reference proteome</keyword>
<evidence type="ECO:0000313" key="3">
    <source>
        <dbReference type="Proteomes" id="UP000010953"/>
    </source>
</evidence>
<keyword evidence="1" id="KW-0472">Membrane</keyword>
<feature type="transmembrane region" description="Helical" evidence="1">
    <location>
        <begin position="7"/>
        <end position="26"/>
    </location>
</feature>
<feature type="transmembrane region" description="Helical" evidence="1">
    <location>
        <begin position="32"/>
        <end position="53"/>
    </location>
</feature>
<protein>
    <submittedName>
        <fullName evidence="2">Uncharacterized protein</fullName>
    </submittedName>
</protein>
<keyword evidence="1" id="KW-0812">Transmembrane</keyword>
<reference evidence="2" key="1">
    <citation type="submission" date="2013-01" db="EMBL/GenBank/DDBJ databases">
        <title>Genome assembly of Mariniradius saccharolyticus AK6.</title>
        <authorList>
            <person name="Vaidya B."/>
            <person name="Khatri I."/>
            <person name="Tanuku N.R.S."/>
            <person name="Subramanian S."/>
            <person name="Pinnaka A."/>
        </authorList>
    </citation>
    <scope>NUCLEOTIDE SEQUENCE [LARGE SCALE GENOMIC DNA]</scope>
    <source>
        <strain evidence="2">AK6</strain>
    </source>
</reference>
<evidence type="ECO:0000256" key="1">
    <source>
        <dbReference type="SAM" id="Phobius"/>
    </source>
</evidence>
<dbReference type="Proteomes" id="UP000010953">
    <property type="component" value="Unassembled WGS sequence"/>
</dbReference>